<name>A0A0D3GI61_9ORYZ</name>
<accession>A0A0D3GI61</accession>
<evidence type="ECO:0000313" key="2">
    <source>
        <dbReference type="Proteomes" id="UP000026960"/>
    </source>
</evidence>
<dbReference type="PaxDb" id="65489-OBART06G19440.1"/>
<dbReference type="EnsemblPlants" id="OBART06G19440.1">
    <property type="protein sequence ID" value="OBART06G19440.1"/>
    <property type="gene ID" value="OBART06G19440"/>
</dbReference>
<dbReference type="AlphaFoldDB" id="A0A0D3GI61"/>
<evidence type="ECO:0000313" key="1">
    <source>
        <dbReference type="EnsemblPlants" id="OBART06G19440.1"/>
    </source>
</evidence>
<reference evidence="1" key="1">
    <citation type="journal article" date="2009" name="Rice">
        <title>De Novo Next Generation Sequencing of Plant Genomes.</title>
        <authorList>
            <person name="Rounsley S."/>
            <person name="Marri P.R."/>
            <person name="Yu Y."/>
            <person name="He R."/>
            <person name="Sisneros N."/>
            <person name="Goicoechea J.L."/>
            <person name="Lee S.J."/>
            <person name="Angelova A."/>
            <person name="Kudrna D."/>
            <person name="Luo M."/>
            <person name="Affourtit J."/>
            <person name="Desany B."/>
            <person name="Knight J."/>
            <person name="Niazi F."/>
            <person name="Egholm M."/>
            <person name="Wing R.A."/>
        </authorList>
    </citation>
    <scope>NUCLEOTIDE SEQUENCE [LARGE SCALE GENOMIC DNA]</scope>
    <source>
        <strain evidence="1">cv. IRGC 105608</strain>
    </source>
</reference>
<protein>
    <submittedName>
        <fullName evidence="1">Uncharacterized protein</fullName>
    </submittedName>
</protein>
<dbReference type="Proteomes" id="UP000026960">
    <property type="component" value="Chromosome 6"/>
</dbReference>
<sequence length="93" mass="10839">MHNQICYLLNSLVPCRTGYNEWHSPAVPPPPPFRRLLQPAILQLHRWPFQAATLQLLRSSILLLQSVQQPLHIRRWIRVTRVVTSLHTGFLSI</sequence>
<dbReference type="HOGENOM" id="CLU_2403133_0_0_1"/>
<organism evidence="1">
    <name type="scientific">Oryza barthii</name>
    <dbReference type="NCBI Taxonomy" id="65489"/>
    <lineage>
        <taxon>Eukaryota</taxon>
        <taxon>Viridiplantae</taxon>
        <taxon>Streptophyta</taxon>
        <taxon>Embryophyta</taxon>
        <taxon>Tracheophyta</taxon>
        <taxon>Spermatophyta</taxon>
        <taxon>Magnoliopsida</taxon>
        <taxon>Liliopsida</taxon>
        <taxon>Poales</taxon>
        <taxon>Poaceae</taxon>
        <taxon>BOP clade</taxon>
        <taxon>Oryzoideae</taxon>
        <taxon>Oryzeae</taxon>
        <taxon>Oryzinae</taxon>
        <taxon>Oryza</taxon>
    </lineage>
</organism>
<keyword evidence="2" id="KW-1185">Reference proteome</keyword>
<reference evidence="1" key="2">
    <citation type="submission" date="2015-03" db="UniProtKB">
        <authorList>
            <consortium name="EnsemblPlants"/>
        </authorList>
    </citation>
    <scope>IDENTIFICATION</scope>
</reference>
<proteinExistence type="predicted"/>
<dbReference type="Gramene" id="OBART06G19440.1">
    <property type="protein sequence ID" value="OBART06G19440.1"/>
    <property type="gene ID" value="OBART06G19440"/>
</dbReference>